<comment type="caution">
    <text evidence="1">The sequence shown here is derived from an EMBL/GenBank/DDBJ whole genome shotgun (WGS) entry which is preliminary data.</text>
</comment>
<protein>
    <submittedName>
        <fullName evidence="1">Uncharacterized protein</fullName>
    </submittedName>
</protein>
<proteinExistence type="predicted"/>
<evidence type="ECO:0000313" key="1">
    <source>
        <dbReference type="EMBL" id="KAJ1899664.1"/>
    </source>
</evidence>
<gene>
    <name evidence="1" type="ORF">LPJ66_001971</name>
</gene>
<accession>A0ACC1IRT4</accession>
<name>A0ACC1IRT4_9FUNG</name>
<evidence type="ECO:0000313" key="2">
    <source>
        <dbReference type="Proteomes" id="UP001150581"/>
    </source>
</evidence>
<sequence length="161" mass="17804">MSTLAYTNIVGTGAGTGIKAATDVAMEAGLTEAGGYPLISDFNDTRYIGHGVAHRDPRTGEPLPAHIHIPTDGELNPQNYVASTIVYEDPAEVQQHTRDTFLLKYNKKSASQYRSTYFNFVGSVQSKLGQKEAGQRKLERAKLERAAYDVDHNVIQFCRER</sequence>
<organism evidence="1 2">
    <name type="scientific">Kickxella alabastrina</name>
    <dbReference type="NCBI Taxonomy" id="61397"/>
    <lineage>
        <taxon>Eukaryota</taxon>
        <taxon>Fungi</taxon>
        <taxon>Fungi incertae sedis</taxon>
        <taxon>Zoopagomycota</taxon>
        <taxon>Kickxellomycotina</taxon>
        <taxon>Kickxellomycetes</taxon>
        <taxon>Kickxellales</taxon>
        <taxon>Kickxellaceae</taxon>
        <taxon>Kickxella</taxon>
    </lineage>
</organism>
<dbReference type="EMBL" id="JANBPG010000135">
    <property type="protein sequence ID" value="KAJ1899664.1"/>
    <property type="molecule type" value="Genomic_DNA"/>
</dbReference>
<keyword evidence="2" id="KW-1185">Reference proteome</keyword>
<dbReference type="Proteomes" id="UP001150581">
    <property type="component" value="Unassembled WGS sequence"/>
</dbReference>
<reference evidence="1" key="1">
    <citation type="submission" date="2022-07" db="EMBL/GenBank/DDBJ databases">
        <title>Phylogenomic reconstructions and comparative analyses of Kickxellomycotina fungi.</title>
        <authorList>
            <person name="Reynolds N.K."/>
            <person name="Stajich J.E."/>
            <person name="Barry K."/>
            <person name="Grigoriev I.V."/>
            <person name="Crous P."/>
            <person name="Smith M.E."/>
        </authorList>
    </citation>
    <scope>NUCLEOTIDE SEQUENCE</scope>
    <source>
        <strain evidence="1">Benny 63K</strain>
    </source>
</reference>